<sequence length="76" mass="8567">MKALPITNEGAATCYYSSGSGAESTPTPSLVTRLLRKHGYWLSLFFYVFVLLLIGLFNSKSFWRQVRDCMRIPSTA</sequence>
<keyword evidence="1" id="KW-1133">Transmembrane helix</keyword>
<protein>
    <submittedName>
        <fullName evidence="2">Uncharacterized protein</fullName>
    </submittedName>
</protein>
<organism evidence="2 3">
    <name type="scientific">Bugula neritina</name>
    <name type="common">Brown bryozoan</name>
    <name type="synonym">Sertularia neritina</name>
    <dbReference type="NCBI Taxonomy" id="10212"/>
    <lineage>
        <taxon>Eukaryota</taxon>
        <taxon>Metazoa</taxon>
        <taxon>Spiralia</taxon>
        <taxon>Lophotrochozoa</taxon>
        <taxon>Bryozoa</taxon>
        <taxon>Gymnolaemata</taxon>
        <taxon>Cheilostomatida</taxon>
        <taxon>Flustrina</taxon>
        <taxon>Buguloidea</taxon>
        <taxon>Bugulidae</taxon>
        <taxon>Bugula</taxon>
    </lineage>
</organism>
<name>A0A7J7KQ82_BUGNE</name>
<dbReference type="Proteomes" id="UP000593567">
    <property type="component" value="Unassembled WGS sequence"/>
</dbReference>
<accession>A0A7J7KQ82</accession>
<keyword evidence="1" id="KW-0472">Membrane</keyword>
<evidence type="ECO:0000256" key="1">
    <source>
        <dbReference type="SAM" id="Phobius"/>
    </source>
</evidence>
<evidence type="ECO:0000313" key="3">
    <source>
        <dbReference type="Proteomes" id="UP000593567"/>
    </source>
</evidence>
<feature type="transmembrane region" description="Helical" evidence="1">
    <location>
        <begin position="38"/>
        <end position="57"/>
    </location>
</feature>
<gene>
    <name evidence="2" type="ORF">EB796_001437</name>
</gene>
<keyword evidence="3" id="KW-1185">Reference proteome</keyword>
<comment type="caution">
    <text evidence="2">The sequence shown here is derived from an EMBL/GenBank/DDBJ whole genome shotgun (WGS) entry which is preliminary data.</text>
</comment>
<keyword evidence="1" id="KW-0812">Transmembrane</keyword>
<proteinExistence type="predicted"/>
<reference evidence="2" key="1">
    <citation type="submission" date="2020-06" db="EMBL/GenBank/DDBJ databases">
        <title>Draft genome of Bugula neritina, a colonial animal packing powerful symbionts and potential medicines.</title>
        <authorList>
            <person name="Rayko M."/>
        </authorList>
    </citation>
    <scope>NUCLEOTIDE SEQUENCE [LARGE SCALE GENOMIC DNA]</scope>
    <source>
        <strain evidence="2">Kwan_BN1</strain>
    </source>
</reference>
<evidence type="ECO:0000313" key="2">
    <source>
        <dbReference type="EMBL" id="KAF6040223.1"/>
    </source>
</evidence>
<dbReference type="EMBL" id="VXIV02000164">
    <property type="protein sequence ID" value="KAF6040223.1"/>
    <property type="molecule type" value="Genomic_DNA"/>
</dbReference>
<dbReference type="AlphaFoldDB" id="A0A7J7KQ82"/>